<sequence length="158" mass="18155">MLSVVFFLFVFFSGIMEVDGMKRLSVKMTAHLSAIVSRNAFELSKKMNPELHSQLLPRTKCHPDIFQESCPNRDDIALYFYPSRDERANGKYSELLRGMADNDLMMHAHIDGIELLMFPSTILTADSQTVNNSYFIWGLFYRRAMDQGTQESSGDLKR</sequence>
<protein>
    <recommendedName>
        <fullName evidence="7">AIPP2-like SPOC-like domain-containing protein</fullName>
    </recommendedName>
</protein>
<organism evidence="8 9">
    <name type="scientific">Daucus carota subsp. sativus</name>
    <name type="common">Carrot</name>
    <dbReference type="NCBI Taxonomy" id="79200"/>
    <lineage>
        <taxon>Eukaryota</taxon>
        <taxon>Viridiplantae</taxon>
        <taxon>Streptophyta</taxon>
        <taxon>Embryophyta</taxon>
        <taxon>Tracheophyta</taxon>
        <taxon>Spermatophyta</taxon>
        <taxon>Magnoliopsida</taxon>
        <taxon>eudicotyledons</taxon>
        <taxon>Gunneridae</taxon>
        <taxon>Pentapetalae</taxon>
        <taxon>asterids</taxon>
        <taxon>campanulids</taxon>
        <taxon>Apiales</taxon>
        <taxon>Apiaceae</taxon>
        <taxon>Apioideae</taxon>
        <taxon>Scandiceae</taxon>
        <taxon>Daucinae</taxon>
        <taxon>Daucus</taxon>
        <taxon>Daucus sect. Daucus</taxon>
    </lineage>
</organism>
<proteinExistence type="predicted"/>
<dbReference type="PANTHER" id="PTHR33304:SF36">
    <property type="entry name" value="GB|AAF26970.1-RELATED"/>
    <property type="match status" value="1"/>
</dbReference>
<dbReference type="EMBL" id="CP093351">
    <property type="protein sequence ID" value="WOH15363.1"/>
    <property type="molecule type" value="Genomic_DNA"/>
</dbReference>
<dbReference type="Proteomes" id="UP000077755">
    <property type="component" value="Chromosome 9"/>
</dbReference>
<feature type="domain" description="AIPP2-like SPOC-like" evidence="7">
    <location>
        <begin position="14"/>
        <end position="140"/>
    </location>
</feature>
<feature type="signal peptide" evidence="6">
    <location>
        <begin position="1"/>
        <end position="20"/>
    </location>
</feature>
<evidence type="ECO:0000313" key="8">
    <source>
        <dbReference type="EMBL" id="WOH15363.1"/>
    </source>
</evidence>
<dbReference type="AlphaFoldDB" id="A0AAF0XW77"/>
<dbReference type="Pfam" id="PF23121">
    <property type="entry name" value="SPOC_AIPP2"/>
    <property type="match status" value="1"/>
</dbReference>
<keyword evidence="5" id="KW-0804">Transcription</keyword>
<keyword evidence="2" id="KW-0863">Zinc-finger</keyword>
<keyword evidence="9" id="KW-1185">Reference proteome</keyword>
<dbReference type="GO" id="GO:0034244">
    <property type="term" value="P:negative regulation of transcription elongation by RNA polymerase II"/>
    <property type="evidence" value="ECO:0007669"/>
    <property type="project" value="InterPro"/>
</dbReference>
<evidence type="ECO:0000313" key="9">
    <source>
        <dbReference type="Proteomes" id="UP000077755"/>
    </source>
</evidence>
<reference evidence="8" key="2">
    <citation type="submission" date="2022-03" db="EMBL/GenBank/DDBJ databases">
        <title>Draft title - Genomic analysis of global carrot germplasm unveils the trajectory of domestication and the origin of high carotenoid orange carrot.</title>
        <authorList>
            <person name="Iorizzo M."/>
            <person name="Ellison S."/>
            <person name="Senalik D."/>
            <person name="Macko-Podgorni A."/>
            <person name="Grzebelus D."/>
            <person name="Bostan H."/>
            <person name="Rolling W."/>
            <person name="Curaba J."/>
            <person name="Simon P."/>
        </authorList>
    </citation>
    <scope>NUCLEOTIDE SEQUENCE</scope>
    <source>
        <tissue evidence="8">Leaf</tissue>
    </source>
</reference>
<evidence type="ECO:0000256" key="5">
    <source>
        <dbReference type="ARBA" id="ARBA00023163"/>
    </source>
</evidence>
<dbReference type="PANTHER" id="PTHR33304">
    <property type="match status" value="1"/>
</dbReference>
<evidence type="ECO:0000256" key="1">
    <source>
        <dbReference type="ARBA" id="ARBA00022723"/>
    </source>
</evidence>
<dbReference type="GO" id="GO:0140566">
    <property type="term" value="F:histone reader activity"/>
    <property type="evidence" value="ECO:0007669"/>
    <property type="project" value="InterPro"/>
</dbReference>
<feature type="chain" id="PRO_5042084575" description="AIPP2-like SPOC-like domain-containing protein" evidence="6">
    <location>
        <begin position="21"/>
        <end position="158"/>
    </location>
</feature>
<reference evidence="8" key="1">
    <citation type="journal article" date="2016" name="Nat. Genet.">
        <title>A high-quality carrot genome assembly provides new insights into carotenoid accumulation and asterid genome evolution.</title>
        <authorList>
            <person name="Iorizzo M."/>
            <person name="Ellison S."/>
            <person name="Senalik D."/>
            <person name="Zeng P."/>
            <person name="Satapoomin P."/>
            <person name="Huang J."/>
            <person name="Bowman M."/>
            <person name="Iovene M."/>
            <person name="Sanseverino W."/>
            <person name="Cavagnaro P."/>
            <person name="Yildiz M."/>
            <person name="Macko-Podgorni A."/>
            <person name="Moranska E."/>
            <person name="Grzebelus E."/>
            <person name="Grzebelus D."/>
            <person name="Ashrafi H."/>
            <person name="Zheng Z."/>
            <person name="Cheng S."/>
            <person name="Spooner D."/>
            <person name="Van Deynze A."/>
            <person name="Simon P."/>
        </authorList>
    </citation>
    <scope>NUCLEOTIDE SEQUENCE</scope>
    <source>
        <tissue evidence="8">Leaf</tissue>
    </source>
</reference>
<keyword evidence="6" id="KW-0732">Signal</keyword>
<keyword evidence="3" id="KW-0862">Zinc</keyword>
<dbReference type="InterPro" id="IPR056280">
    <property type="entry name" value="AIPP2-like_SPOC"/>
</dbReference>
<gene>
    <name evidence="8" type="ORF">DCAR_0934901</name>
</gene>
<keyword evidence="4" id="KW-0805">Transcription regulation</keyword>
<keyword evidence="1" id="KW-0479">Metal-binding</keyword>
<dbReference type="InterPro" id="IPR049914">
    <property type="entry name" value="PHD1-3/5-6"/>
</dbReference>
<evidence type="ECO:0000256" key="3">
    <source>
        <dbReference type="ARBA" id="ARBA00022833"/>
    </source>
</evidence>
<evidence type="ECO:0000256" key="6">
    <source>
        <dbReference type="SAM" id="SignalP"/>
    </source>
</evidence>
<dbReference type="GO" id="GO:0008270">
    <property type="term" value="F:zinc ion binding"/>
    <property type="evidence" value="ECO:0007669"/>
    <property type="project" value="UniProtKB-KW"/>
</dbReference>
<accession>A0AAF0XW77</accession>
<evidence type="ECO:0000259" key="7">
    <source>
        <dbReference type="Pfam" id="PF23121"/>
    </source>
</evidence>
<evidence type="ECO:0000256" key="4">
    <source>
        <dbReference type="ARBA" id="ARBA00023015"/>
    </source>
</evidence>
<name>A0AAF0XW77_DAUCS</name>
<evidence type="ECO:0000256" key="2">
    <source>
        <dbReference type="ARBA" id="ARBA00022771"/>
    </source>
</evidence>